<name>V9R7J3_9RICK</name>
<organism evidence="2 3">
    <name type="scientific">Ehrlichia muris AS145</name>
    <dbReference type="NCBI Taxonomy" id="1423892"/>
    <lineage>
        <taxon>Bacteria</taxon>
        <taxon>Pseudomonadati</taxon>
        <taxon>Pseudomonadota</taxon>
        <taxon>Alphaproteobacteria</taxon>
        <taxon>Rickettsiales</taxon>
        <taxon>Anaplasmataceae</taxon>
        <taxon>Ehrlichia</taxon>
    </lineage>
</organism>
<dbReference type="HOGENOM" id="CLU_122761_0_0_5"/>
<evidence type="ECO:0000313" key="2">
    <source>
        <dbReference type="EMBL" id="AHC39755.1"/>
    </source>
</evidence>
<dbReference type="OrthoDB" id="7163432at2"/>
<keyword evidence="1" id="KW-0812">Transmembrane</keyword>
<accession>V9R7J3</accession>
<dbReference type="Proteomes" id="UP000018689">
    <property type="component" value="Chromosome"/>
</dbReference>
<keyword evidence="3" id="KW-1185">Reference proteome</keyword>
<reference evidence="2 3" key="1">
    <citation type="journal article" date="2014" name="Genome Announc.">
        <title>Complete Genome Sequence of Ehrlichia muris Strain AS145T, a Model Monocytotropic Ehrlichia Strain.</title>
        <authorList>
            <person name="Thirumalapura N.R."/>
            <person name="Qin X."/>
            <person name="Kuriakose J.A."/>
            <person name="Walker D.H."/>
        </authorList>
    </citation>
    <scope>NUCLEOTIDE SEQUENCE [LARGE SCALE GENOMIC DNA]</scope>
    <source>
        <strain evidence="3">AS154</strain>
    </source>
</reference>
<dbReference type="PATRIC" id="fig|1423892.3.peg.799"/>
<dbReference type="AlphaFoldDB" id="V9R7J3"/>
<feature type="transmembrane region" description="Helical" evidence="1">
    <location>
        <begin position="81"/>
        <end position="105"/>
    </location>
</feature>
<proteinExistence type="predicted"/>
<keyword evidence="1" id="KW-0472">Membrane</keyword>
<dbReference type="EMBL" id="CP006917">
    <property type="protein sequence ID" value="AHC39755.1"/>
    <property type="molecule type" value="Genomic_DNA"/>
</dbReference>
<gene>
    <name evidence="2" type="ORF">EMUR_03890</name>
</gene>
<keyword evidence="1" id="KW-1133">Transmembrane helix</keyword>
<evidence type="ECO:0000313" key="3">
    <source>
        <dbReference type="Proteomes" id="UP000018689"/>
    </source>
</evidence>
<dbReference type="RefSeq" id="WP_024072359.1">
    <property type="nucleotide sequence ID" value="NC_023063.1"/>
</dbReference>
<evidence type="ECO:0000256" key="1">
    <source>
        <dbReference type="SAM" id="Phobius"/>
    </source>
</evidence>
<dbReference type="KEGG" id="emr:EMUR_03890"/>
<protein>
    <submittedName>
        <fullName evidence="2">Uncharacterized protein</fullName>
    </submittedName>
</protein>
<sequence>MASVTLGISNSVLLNNTVNTEGIVVLQQVFFRLSNIGTGVFVDAVNGTVRNSTNGTTTVSTVMNVSDNSSLSSTSSVDGQMFHHIIETCMALCLPALLFIAIVVYKRVSRYRGRVAQNRRAIRYLREHGPRPDVPDVIIALDVIHDAQNSEDQNQCVESRPFVRSHSCQENDDTDSQARSVFRLQEVFPR</sequence>